<evidence type="ECO:0000256" key="1">
    <source>
        <dbReference type="SAM" id="Phobius"/>
    </source>
</evidence>
<name>A5G9Z3_GEOUR</name>
<proteinExistence type="predicted"/>
<feature type="transmembrane region" description="Helical" evidence="1">
    <location>
        <begin position="189"/>
        <end position="209"/>
    </location>
</feature>
<evidence type="ECO:0008006" key="4">
    <source>
        <dbReference type="Google" id="ProtNLM"/>
    </source>
</evidence>
<evidence type="ECO:0000313" key="3">
    <source>
        <dbReference type="Proteomes" id="UP000006695"/>
    </source>
</evidence>
<dbReference type="KEGG" id="gur:Gura_1403"/>
<feature type="transmembrane region" description="Helical" evidence="1">
    <location>
        <begin position="93"/>
        <end position="110"/>
    </location>
</feature>
<dbReference type="Proteomes" id="UP000006695">
    <property type="component" value="Chromosome"/>
</dbReference>
<feature type="transmembrane region" description="Helical" evidence="1">
    <location>
        <begin position="130"/>
        <end position="152"/>
    </location>
</feature>
<feature type="transmembrane region" description="Helical" evidence="1">
    <location>
        <begin position="164"/>
        <end position="183"/>
    </location>
</feature>
<dbReference type="RefSeq" id="WP_011938320.1">
    <property type="nucleotide sequence ID" value="NC_009483.1"/>
</dbReference>
<dbReference type="STRING" id="351605.Gura_1403"/>
<accession>A5G9Z3</accession>
<feature type="transmembrane region" description="Helical" evidence="1">
    <location>
        <begin position="62"/>
        <end position="86"/>
    </location>
</feature>
<feature type="transmembrane region" description="Helical" evidence="1">
    <location>
        <begin position="21"/>
        <end position="42"/>
    </location>
</feature>
<gene>
    <name evidence="2" type="ordered locus">Gura_1403</name>
</gene>
<dbReference type="AlphaFoldDB" id="A5G9Z3"/>
<dbReference type="HOGENOM" id="CLU_094318_0_0_7"/>
<keyword evidence="1" id="KW-1133">Transmembrane helix</keyword>
<protein>
    <recommendedName>
        <fullName evidence="4">Metal-dependent hydrolase</fullName>
    </recommendedName>
</protein>
<keyword evidence="1" id="KW-0472">Membrane</keyword>
<sequence>MFIGHFGAGFGAKAAAPKTSLGTLFLASQFIDLLWPSLLLMGAERVRIAPGITRVTPLDFEYYPISHSLLAVTGWALLFALVYQVITRYPRGAIVAGLLVMSHWFLDLIVHRPDLPLSPGSTIKVGLDLWSSLPGTLVVELFVFAVGVAIYLRQTKAMDRTGKWSLWLLIGFLLVIYLGNLFGPPPPNVSALAWVGQSQWLFILWGYWIDRHRRPLA</sequence>
<reference evidence="2 3" key="1">
    <citation type="submission" date="2007-05" db="EMBL/GenBank/DDBJ databases">
        <title>Complete sequence of Geobacter uraniireducens Rf4.</title>
        <authorList>
            <consortium name="US DOE Joint Genome Institute"/>
            <person name="Copeland A."/>
            <person name="Lucas S."/>
            <person name="Lapidus A."/>
            <person name="Barry K."/>
            <person name="Detter J.C."/>
            <person name="Glavina del Rio T."/>
            <person name="Hammon N."/>
            <person name="Israni S."/>
            <person name="Dalin E."/>
            <person name="Tice H."/>
            <person name="Pitluck S."/>
            <person name="Chertkov O."/>
            <person name="Brettin T."/>
            <person name="Bruce D."/>
            <person name="Han C."/>
            <person name="Schmutz J."/>
            <person name="Larimer F."/>
            <person name="Land M."/>
            <person name="Hauser L."/>
            <person name="Kyrpides N."/>
            <person name="Mikhailova N."/>
            <person name="Shelobolina E."/>
            <person name="Aklujkar M."/>
            <person name="Lovley D."/>
            <person name="Richardson P."/>
        </authorList>
    </citation>
    <scope>NUCLEOTIDE SEQUENCE [LARGE SCALE GENOMIC DNA]</scope>
    <source>
        <strain evidence="2 3">Rf4</strain>
    </source>
</reference>
<keyword evidence="1" id="KW-0812">Transmembrane</keyword>
<evidence type="ECO:0000313" key="2">
    <source>
        <dbReference type="EMBL" id="ABQ25604.1"/>
    </source>
</evidence>
<dbReference type="OrthoDB" id="327431at2"/>
<keyword evidence="3" id="KW-1185">Reference proteome</keyword>
<organism evidence="2 3">
    <name type="scientific">Geotalea uraniireducens (strain Rf4)</name>
    <name type="common">Geobacter uraniireducens</name>
    <dbReference type="NCBI Taxonomy" id="351605"/>
    <lineage>
        <taxon>Bacteria</taxon>
        <taxon>Pseudomonadati</taxon>
        <taxon>Thermodesulfobacteriota</taxon>
        <taxon>Desulfuromonadia</taxon>
        <taxon>Geobacterales</taxon>
        <taxon>Geobacteraceae</taxon>
        <taxon>Geotalea</taxon>
    </lineage>
</organism>
<dbReference type="EMBL" id="CP000698">
    <property type="protein sequence ID" value="ABQ25604.1"/>
    <property type="molecule type" value="Genomic_DNA"/>
</dbReference>